<organism evidence="1 2">
    <name type="scientific">Brassica napus</name>
    <name type="common">Rape</name>
    <dbReference type="NCBI Taxonomy" id="3708"/>
    <lineage>
        <taxon>Eukaryota</taxon>
        <taxon>Viridiplantae</taxon>
        <taxon>Streptophyta</taxon>
        <taxon>Embryophyta</taxon>
        <taxon>Tracheophyta</taxon>
        <taxon>Spermatophyta</taxon>
        <taxon>Magnoliopsida</taxon>
        <taxon>eudicotyledons</taxon>
        <taxon>Gunneridae</taxon>
        <taxon>Pentapetalae</taxon>
        <taxon>rosids</taxon>
        <taxon>malvids</taxon>
        <taxon>Brassicales</taxon>
        <taxon>Brassicaceae</taxon>
        <taxon>Brassiceae</taxon>
        <taxon>Brassica</taxon>
    </lineage>
</organism>
<dbReference type="Gramene" id="CDY36903">
    <property type="protein sequence ID" value="CDY36903"/>
    <property type="gene ID" value="GSBRNA2T00063035001"/>
</dbReference>
<name>A0A078HJ88_BRANA</name>
<dbReference type="Proteomes" id="UP000028999">
    <property type="component" value="Unassembled WGS sequence"/>
</dbReference>
<evidence type="ECO:0000313" key="2">
    <source>
        <dbReference type="Proteomes" id="UP000028999"/>
    </source>
</evidence>
<evidence type="ECO:0000313" key="1">
    <source>
        <dbReference type="EMBL" id="CDY36903.1"/>
    </source>
</evidence>
<sequence>MLVQVSVQHSPEASLVELRCCILRLVAMVFDQPLLHLAHCFYSIEHFASQDRTWSIVDSNVSVHLCIFCVSLSHLILKSWFGANHAFNRLFEEFVRAQPKWIYLNNTYKILKRLPKIIIRNKFLTFHKHILLSQLYDRRPLFLGDGGSVSTVIAGSCFRKASENQSFIFLPPLDLSPETTRYVGGGWSMVDGSDETTQIVFGECLARSAWDTDEIAME</sequence>
<proteinExistence type="predicted"/>
<protein>
    <submittedName>
        <fullName evidence="1">BnaA06g16880D protein</fullName>
    </submittedName>
</protein>
<accession>A0A078HJ88</accession>
<dbReference type="EMBL" id="LK032387">
    <property type="protein sequence ID" value="CDY36903.1"/>
    <property type="molecule type" value="Genomic_DNA"/>
</dbReference>
<reference evidence="1 2" key="1">
    <citation type="journal article" date="2014" name="Science">
        <title>Plant genetics. Early allopolyploid evolution in the post-Neolithic Brassica napus oilseed genome.</title>
        <authorList>
            <person name="Chalhoub B."/>
            <person name="Denoeud F."/>
            <person name="Liu S."/>
            <person name="Parkin I.A."/>
            <person name="Tang H."/>
            <person name="Wang X."/>
            <person name="Chiquet J."/>
            <person name="Belcram H."/>
            <person name="Tong C."/>
            <person name="Samans B."/>
            <person name="Correa M."/>
            <person name="Da Silva C."/>
            <person name="Just J."/>
            <person name="Falentin C."/>
            <person name="Koh C.S."/>
            <person name="Le Clainche I."/>
            <person name="Bernard M."/>
            <person name="Bento P."/>
            <person name="Noel B."/>
            <person name="Labadie K."/>
            <person name="Alberti A."/>
            <person name="Charles M."/>
            <person name="Arnaud D."/>
            <person name="Guo H."/>
            <person name="Daviaud C."/>
            <person name="Alamery S."/>
            <person name="Jabbari K."/>
            <person name="Zhao M."/>
            <person name="Edger P.P."/>
            <person name="Chelaifa H."/>
            <person name="Tack D."/>
            <person name="Lassalle G."/>
            <person name="Mestiri I."/>
            <person name="Schnel N."/>
            <person name="Le Paslier M.C."/>
            <person name="Fan G."/>
            <person name="Renault V."/>
            <person name="Bayer P.E."/>
            <person name="Golicz A.A."/>
            <person name="Manoli S."/>
            <person name="Lee T.H."/>
            <person name="Thi V.H."/>
            <person name="Chalabi S."/>
            <person name="Hu Q."/>
            <person name="Fan C."/>
            <person name="Tollenaere R."/>
            <person name="Lu Y."/>
            <person name="Battail C."/>
            <person name="Shen J."/>
            <person name="Sidebottom C.H."/>
            <person name="Wang X."/>
            <person name="Canaguier A."/>
            <person name="Chauveau A."/>
            <person name="Berard A."/>
            <person name="Deniot G."/>
            <person name="Guan M."/>
            <person name="Liu Z."/>
            <person name="Sun F."/>
            <person name="Lim Y.P."/>
            <person name="Lyons E."/>
            <person name="Town C.D."/>
            <person name="Bancroft I."/>
            <person name="Wang X."/>
            <person name="Meng J."/>
            <person name="Ma J."/>
            <person name="Pires J.C."/>
            <person name="King G.J."/>
            <person name="Brunel D."/>
            <person name="Delourme R."/>
            <person name="Renard M."/>
            <person name="Aury J.M."/>
            <person name="Adams K.L."/>
            <person name="Batley J."/>
            <person name="Snowdon R.J."/>
            <person name="Tost J."/>
            <person name="Edwards D."/>
            <person name="Zhou Y."/>
            <person name="Hua W."/>
            <person name="Sharpe A.G."/>
            <person name="Paterson A.H."/>
            <person name="Guan C."/>
            <person name="Wincker P."/>
        </authorList>
    </citation>
    <scope>NUCLEOTIDE SEQUENCE [LARGE SCALE GENOMIC DNA]</scope>
    <source>
        <strain evidence="2">cv. Darmor-bzh</strain>
    </source>
</reference>
<gene>
    <name evidence="1" type="primary">BnaA06g16880D</name>
    <name evidence="1" type="ORF">GSBRNA2T00063035001</name>
</gene>
<keyword evidence="2" id="KW-1185">Reference proteome</keyword>
<dbReference type="PaxDb" id="3708-A0A078HJ88"/>
<dbReference type="AlphaFoldDB" id="A0A078HJ88"/>